<name>A0A2S7VJV7_PHOAN</name>
<dbReference type="OrthoDB" id="495783at2"/>
<dbReference type="Pfam" id="PF08349">
    <property type="entry name" value="DUF1722"/>
    <property type="match status" value="1"/>
</dbReference>
<dbReference type="PIRSF" id="PIRSF037004">
    <property type="entry name" value="UCP037004"/>
    <property type="match status" value="1"/>
</dbReference>
<evidence type="ECO:0000313" key="3">
    <source>
        <dbReference type="Proteomes" id="UP000238730"/>
    </source>
</evidence>
<feature type="domain" description="DUF1722" evidence="1">
    <location>
        <begin position="191"/>
        <end position="308"/>
    </location>
</feature>
<protein>
    <recommendedName>
        <fullName evidence="1">DUF1722 domain-containing protein</fullName>
    </recommendedName>
</protein>
<proteinExistence type="predicted"/>
<organism evidence="2 3">
    <name type="scientific">Photobacterium angustum</name>
    <dbReference type="NCBI Taxonomy" id="661"/>
    <lineage>
        <taxon>Bacteria</taxon>
        <taxon>Pseudomonadati</taxon>
        <taxon>Pseudomonadota</taxon>
        <taxon>Gammaproteobacteria</taxon>
        <taxon>Vibrionales</taxon>
        <taxon>Vibrionaceae</taxon>
        <taxon>Photobacterium</taxon>
    </lineage>
</organism>
<dbReference type="Proteomes" id="UP000238730">
    <property type="component" value="Unassembled WGS sequence"/>
</dbReference>
<evidence type="ECO:0000259" key="1">
    <source>
        <dbReference type="Pfam" id="PF08349"/>
    </source>
</evidence>
<dbReference type="AlphaFoldDB" id="A0A2S7VJV7"/>
<evidence type="ECO:0000313" key="2">
    <source>
        <dbReference type="EMBL" id="PQJ62454.1"/>
    </source>
</evidence>
<dbReference type="PANTHER" id="PTHR30087">
    <property type="entry name" value="INNER MEMBRANE PROTEIN"/>
    <property type="match status" value="1"/>
</dbReference>
<dbReference type="InterPro" id="IPR017087">
    <property type="entry name" value="UCP037004"/>
</dbReference>
<dbReference type="RefSeq" id="WP_105062261.1">
    <property type="nucleotide sequence ID" value="NZ_MSCJ01000003.1"/>
</dbReference>
<dbReference type="PANTHER" id="PTHR30087:SF0">
    <property type="entry name" value="INNER MEMBRANE PROTEIN"/>
    <property type="match status" value="1"/>
</dbReference>
<sequence length="317" mass="36335">MAIIVGISGCLLGQQVRFDGGHKRFKFADEELSDYFEFKPICPEVGIGMTIPRPVIRLLDNSIDVRLVDSKDNTLDYTDKMNAFTDKVLPSLETLCGYIVCAKSPSCGMERVKLYLDNGHSVPGGSVGIYTKRLMQKMPWLPIEEDGRLCDPVLRENFVFRVYALNDLYESIKGEDGITSNKLMKFHARYKLALMANHPATYRKLGQLLAKSHQWNDINAFFVEYRQLLMDGLKHRSNCKTNTNVLLHIQGYFKRNLDKQQKAELRDVIMRYREGNLPLIAPLTLINHHLALNPNEYLSKQAYLAPYPEALKLRYSL</sequence>
<dbReference type="Pfam" id="PF04463">
    <property type="entry name" value="2-thiour_desulf"/>
    <property type="match status" value="1"/>
</dbReference>
<reference evidence="2 3" key="1">
    <citation type="submission" date="2016-12" db="EMBL/GenBank/DDBJ databases">
        <title>Diversity of luminous bacteria.</title>
        <authorList>
            <person name="Yoshizawa S."/>
            <person name="Kogure K."/>
        </authorList>
    </citation>
    <scope>NUCLEOTIDE SEQUENCE [LARGE SCALE GENOMIC DNA]</scope>
    <source>
        <strain evidence="2 3">LC1-200</strain>
    </source>
</reference>
<dbReference type="InterPro" id="IPR013560">
    <property type="entry name" value="DUF1722"/>
</dbReference>
<dbReference type="EMBL" id="MSCJ01000003">
    <property type="protein sequence ID" value="PQJ62454.1"/>
    <property type="molecule type" value="Genomic_DNA"/>
</dbReference>
<gene>
    <name evidence="2" type="ORF">BTO08_19685</name>
</gene>
<accession>A0A2S7VJV7</accession>
<comment type="caution">
    <text evidence="2">The sequence shown here is derived from an EMBL/GenBank/DDBJ whole genome shotgun (WGS) entry which is preliminary data.</text>
</comment>
<dbReference type="InterPro" id="IPR007553">
    <property type="entry name" value="2-thiour_desulf"/>
</dbReference>